<dbReference type="Proteomes" id="UP000184123">
    <property type="component" value="Unassembled WGS sequence"/>
</dbReference>
<dbReference type="PANTHER" id="PTHR22726:SF8">
    <property type="entry name" value="METALLOPROTEASE YCAL"/>
    <property type="match status" value="1"/>
</dbReference>
<dbReference type="GO" id="GO:0051603">
    <property type="term" value="P:proteolysis involved in protein catabolic process"/>
    <property type="evidence" value="ECO:0007669"/>
    <property type="project" value="TreeGrafter"/>
</dbReference>
<dbReference type="EMBL" id="FRCA01000003">
    <property type="protein sequence ID" value="SHL87002.1"/>
    <property type="molecule type" value="Genomic_DNA"/>
</dbReference>
<feature type="region of interest" description="Disordered" evidence="7">
    <location>
        <begin position="225"/>
        <end position="252"/>
    </location>
</feature>
<sequence>MQLRTSFAVAALCSATLLVGCESFSTDAMMQSGMTAFNAATLSDEDVKSMSDQSCAQMDAEAQIAGPDSVYSERLATIANNLGSQIDGTPVNYKVYLDDEPNAWAMANGCVRVYSGLMDMMNDNEVEGVLGHELGHVALGHSKSAMQTAYATSAARGALAASGNSVATALSNSQLGDLGEKFVNAQFSQSQETAADNFSFDLLGERGVPREGLVTAFEKLASLDGGEGSMLSSHPGSSERAENIRERLAEEQ</sequence>
<dbReference type="GO" id="GO:0016020">
    <property type="term" value="C:membrane"/>
    <property type="evidence" value="ECO:0007669"/>
    <property type="project" value="TreeGrafter"/>
</dbReference>
<evidence type="ECO:0000256" key="1">
    <source>
        <dbReference type="ARBA" id="ARBA00022670"/>
    </source>
</evidence>
<keyword evidence="3 6" id="KW-0378">Hydrolase</keyword>
<dbReference type="InterPro" id="IPR001915">
    <property type="entry name" value="Peptidase_M48"/>
</dbReference>
<keyword evidence="2" id="KW-0479">Metal-binding</keyword>
<dbReference type="InterPro" id="IPR051156">
    <property type="entry name" value="Mito/Outer_Membr_Metalloprot"/>
</dbReference>
<dbReference type="CDD" id="cd07334">
    <property type="entry name" value="M48C_loiP_like"/>
    <property type="match status" value="1"/>
</dbReference>
<dbReference type="STRING" id="44933.SAMN05660971_01633"/>
<proteinExistence type="inferred from homology"/>
<evidence type="ECO:0000313" key="10">
    <source>
        <dbReference type="EMBL" id="SHL87002.1"/>
    </source>
</evidence>
<keyword evidence="4 6" id="KW-0862">Zinc</keyword>
<evidence type="ECO:0000256" key="6">
    <source>
        <dbReference type="RuleBase" id="RU003983"/>
    </source>
</evidence>
<evidence type="ECO:0000256" key="5">
    <source>
        <dbReference type="ARBA" id="ARBA00023049"/>
    </source>
</evidence>
<organism evidence="10 11">
    <name type="scientific">Halomonas cupida</name>
    <dbReference type="NCBI Taxonomy" id="44933"/>
    <lineage>
        <taxon>Bacteria</taxon>
        <taxon>Pseudomonadati</taxon>
        <taxon>Pseudomonadota</taxon>
        <taxon>Gammaproteobacteria</taxon>
        <taxon>Oceanospirillales</taxon>
        <taxon>Halomonadaceae</taxon>
        <taxon>Halomonas</taxon>
    </lineage>
</organism>
<protein>
    <submittedName>
        <fullName evidence="9">Lipoprotein</fullName>
    </submittedName>
    <submittedName>
        <fullName evidence="10">Putative metalloprotease</fullName>
    </submittedName>
</protein>
<dbReference type="GO" id="GO:0046872">
    <property type="term" value="F:metal ion binding"/>
    <property type="evidence" value="ECO:0007669"/>
    <property type="project" value="UniProtKB-KW"/>
</dbReference>
<reference evidence="9 12" key="2">
    <citation type="submission" date="2019-07" db="EMBL/GenBank/DDBJ databases">
        <title>Whole genome shotgun sequence of Halomonas cupida NBRC 102219.</title>
        <authorList>
            <person name="Hosoyama A."/>
            <person name="Uohara A."/>
            <person name="Ohji S."/>
            <person name="Ichikawa N."/>
        </authorList>
    </citation>
    <scope>NUCLEOTIDE SEQUENCE [LARGE SCALE GENOMIC DNA]</scope>
    <source>
        <strain evidence="9 12">NBRC 102219</strain>
    </source>
</reference>
<dbReference type="GO" id="GO:0004222">
    <property type="term" value="F:metalloendopeptidase activity"/>
    <property type="evidence" value="ECO:0007669"/>
    <property type="project" value="InterPro"/>
</dbReference>
<dbReference type="PANTHER" id="PTHR22726">
    <property type="entry name" value="METALLOENDOPEPTIDASE OMA1"/>
    <property type="match status" value="1"/>
</dbReference>
<evidence type="ECO:0000256" key="7">
    <source>
        <dbReference type="SAM" id="MobiDB-lite"/>
    </source>
</evidence>
<evidence type="ECO:0000256" key="2">
    <source>
        <dbReference type="ARBA" id="ARBA00022723"/>
    </source>
</evidence>
<dbReference type="EMBL" id="BJXU01000027">
    <property type="protein sequence ID" value="GEN22828.1"/>
    <property type="molecule type" value="Genomic_DNA"/>
</dbReference>
<keyword evidence="12" id="KW-1185">Reference proteome</keyword>
<evidence type="ECO:0000313" key="12">
    <source>
        <dbReference type="Proteomes" id="UP000321726"/>
    </source>
</evidence>
<dbReference type="RefSeq" id="WP_073434517.1">
    <property type="nucleotide sequence ID" value="NZ_BJXU01000027.1"/>
</dbReference>
<dbReference type="Gene3D" id="3.30.2010.10">
    <property type="entry name" value="Metalloproteases ('zincins'), catalytic domain"/>
    <property type="match status" value="1"/>
</dbReference>
<evidence type="ECO:0000259" key="8">
    <source>
        <dbReference type="Pfam" id="PF01435"/>
    </source>
</evidence>
<dbReference type="Proteomes" id="UP000321726">
    <property type="component" value="Unassembled WGS sequence"/>
</dbReference>
<comment type="similarity">
    <text evidence="6">Belongs to the peptidase M48 family.</text>
</comment>
<gene>
    <name evidence="9" type="ORF">HCU01_07770</name>
    <name evidence="10" type="ORF">SAMN05660971_01633</name>
</gene>
<dbReference type="PROSITE" id="PS51257">
    <property type="entry name" value="PROKAR_LIPOPROTEIN"/>
    <property type="match status" value="1"/>
</dbReference>
<name>A0A1M7E5H6_9GAMM</name>
<dbReference type="AlphaFoldDB" id="A0A1M7E5H6"/>
<evidence type="ECO:0000313" key="9">
    <source>
        <dbReference type="EMBL" id="GEN22828.1"/>
    </source>
</evidence>
<keyword evidence="9" id="KW-0449">Lipoprotein</keyword>
<keyword evidence="5 6" id="KW-0482">Metalloprotease</keyword>
<dbReference type="Pfam" id="PF01435">
    <property type="entry name" value="Peptidase_M48"/>
    <property type="match status" value="1"/>
</dbReference>
<evidence type="ECO:0000256" key="4">
    <source>
        <dbReference type="ARBA" id="ARBA00022833"/>
    </source>
</evidence>
<feature type="compositionally biased region" description="Basic and acidic residues" evidence="7">
    <location>
        <begin position="237"/>
        <end position="252"/>
    </location>
</feature>
<evidence type="ECO:0000313" key="11">
    <source>
        <dbReference type="Proteomes" id="UP000184123"/>
    </source>
</evidence>
<evidence type="ECO:0000256" key="3">
    <source>
        <dbReference type="ARBA" id="ARBA00022801"/>
    </source>
</evidence>
<keyword evidence="1 6" id="KW-0645">Protease</keyword>
<dbReference type="OrthoDB" id="9810445at2"/>
<comment type="cofactor">
    <cofactor evidence="6">
        <name>Zn(2+)</name>
        <dbReference type="ChEBI" id="CHEBI:29105"/>
    </cofactor>
    <text evidence="6">Binds 1 zinc ion per subunit.</text>
</comment>
<accession>A0A1M7E5H6</accession>
<feature type="domain" description="Peptidase M48" evidence="8">
    <location>
        <begin position="87"/>
        <end position="247"/>
    </location>
</feature>
<reference evidence="10 11" key="1">
    <citation type="submission" date="2016-11" db="EMBL/GenBank/DDBJ databases">
        <authorList>
            <person name="Jaros S."/>
            <person name="Januszkiewicz K."/>
            <person name="Wedrychowicz H."/>
        </authorList>
    </citation>
    <scope>NUCLEOTIDE SEQUENCE [LARGE SCALE GENOMIC DNA]</scope>
    <source>
        <strain evidence="10 11">DSM 4740</strain>
    </source>
</reference>